<evidence type="ECO:0000256" key="1">
    <source>
        <dbReference type="SAM" id="Coils"/>
    </source>
</evidence>
<keyword evidence="1" id="KW-0175">Coiled coil</keyword>
<dbReference type="OrthoDB" id="1148707at2"/>
<dbReference type="EMBL" id="QPIG01000003">
    <property type="protein sequence ID" value="RCU57188.1"/>
    <property type="molecule type" value="Genomic_DNA"/>
</dbReference>
<dbReference type="PROSITE" id="PS51257">
    <property type="entry name" value="PROKAR_LIPOPROTEIN"/>
    <property type="match status" value="1"/>
</dbReference>
<organism evidence="2 3">
    <name type="scientific">Oceanihabitans sediminis</name>
    <dbReference type="NCBI Taxonomy" id="1812012"/>
    <lineage>
        <taxon>Bacteria</taxon>
        <taxon>Pseudomonadati</taxon>
        <taxon>Bacteroidota</taxon>
        <taxon>Flavobacteriia</taxon>
        <taxon>Flavobacteriales</taxon>
        <taxon>Flavobacteriaceae</taxon>
        <taxon>Oceanihabitans</taxon>
    </lineage>
</organism>
<sequence length="227" mass="26469">MKYLFYIFLFIFITSCGGDKVILLPEVNHSEVTEVLDISPAYIFYDETKPDSLELNRKNLISTTNWLVNVDKRLTLEQVIPQITYLQNKKKDSNHKKEGVKNYYTCSDTSIKNLGFLEFTDVNYITDVDAYENNSPLEKDMKHITISFFDEQISIQELLNAKEIRNTTLKNSFLEEELNKIQQDNAKTKIDLMFHSELTFQDYISAKSKVSRIKSEAIAINNDEFIF</sequence>
<keyword evidence="3" id="KW-1185">Reference proteome</keyword>
<dbReference type="AlphaFoldDB" id="A0A368P3V1"/>
<proteinExistence type="predicted"/>
<accession>A0A368P3V1</accession>
<dbReference type="RefSeq" id="WP_072351278.1">
    <property type="nucleotide sequence ID" value="NZ_JAWWDI010000011.1"/>
</dbReference>
<gene>
    <name evidence="2" type="ORF">DU428_09600</name>
</gene>
<evidence type="ECO:0000313" key="3">
    <source>
        <dbReference type="Proteomes" id="UP000252249"/>
    </source>
</evidence>
<protein>
    <submittedName>
        <fullName evidence="2">Uncharacterized protein</fullName>
    </submittedName>
</protein>
<dbReference type="Proteomes" id="UP000252249">
    <property type="component" value="Unassembled WGS sequence"/>
</dbReference>
<reference evidence="2 3" key="1">
    <citation type="submission" date="2018-07" db="EMBL/GenBank/DDBJ databases">
        <title>Oceanihabitans testaceum sp. nov., isolated from marine sediment.</title>
        <authorList>
            <person name="Li C.-M."/>
        </authorList>
    </citation>
    <scope>NUCLEOTIDE SEQUENCE [LARGE SCALE GENOMIC DNA]</scope>
    <source>
        <strain evidence="2 3">S9-10</strain>
    </source>
</reference>
<feature type="coiled-coil region" evidence="1">
    <location>
        <begin position="164"/>
        <end position="191"/>
    </location>
</feature>
<evidence type="ECO:0000313" key="2">
    <source>
        <dbReference type="EMBL" id="RCU57188.1"/>
    </source>
</evidence>
<name>A0A368P3V1_9FLAO</name>
<comment type="caution">
    <text evidence="2">The sequence shown here is derived from an EMBL/GenBank/DDBJ whole genome shotgun (WGS) entry which is preliminary data.</text>
</comment>